<dbReference type="EMBL" id="JAGFBR010000018">
    <property type="protein sequence ID" value="KAH0450888.1"/>
    <property type="molecule type" value="Genomic_DNA"/>
</dbReference>
<feature type="region of interest" description="Disordered" evidence="1">
    <location>
        <begin position="1"/>
        <end position="57"/>
    </location>
</feature>
<accession>A0AAV7G688</accession>
<keyword evidence="3" id="KW-1185">Reference proteome</keyword>
<feature type="compositionally biased region" description="Basic and acidic residues" evidence="1">
    <location>
        <begin position="1"/>
        <end position="18"/>
    </location>
</feature>
<protein>
    <submittedName>
        <fullName evidence="2">Uncharacterized protein</fullName>
    </submittedName>
</protein>
<gene>
    <name evidence="2" type="ORF">IEQ34_021580</name>
</gene>
<reference evidence="2 3" key="1">
    <citation type="journal article" date="2021" name="Hortic Res">
        <title>Chromosome-scale assembly of the Dendrobium chrysotoxum genome enhances the understanding of orchid evolution.</title>
        <authorList>
            <person name="Zhang Y."/>
            <person name="Zhang G.Q."/>
            <person name="Zhang D."/>
            <person name="Liu X.D."/>
            <person name="Xu X.Y."/>
            <person name="Sun W.H."/>
            <person name="Yu X."/>
            <person name="Zhu X."/>
            <person name="Wang Z.W."/>
            <person name="Zhao X."/>
            <person name="Zhong W.Y."/>
            <person name="Chen H."/>
            <person name="Yin W.L."/>
            <person name="Huang T."/>
            <person name="Niu S.C."/>
            <person name="Liu Z.J."/>
        </authorList>
    </citation>
    <scope>NUCLEOTIDE SEQUENCE [LARGE SCALE GENOMIC DNA]</scope>
    <source>
        <strain evidence="2">Lindl</strain>
    </source>
</reference>
<feature type="compositionally biased region" description="Basic and acidic residues" evidence="1">
    <location>
        <begin position="45"/>
        <end position="54"/>
    </location>
</feature>
<evidence type="ECO:0000313" key="2">
    <source>
        <dbReference type="EMBL" id="KAH0450888.1"/>
    </source>
</evidence>
<dbReference type="Proteomes" id="UP000775213">
    <property type="component" value="Unassembled WGS sequence"/>
</dbReference>
<sequence>MADNSKDSNQRRTLDTTSKRSSSKNPNNTAGGGLTDASKIIPSSHDGDRRRSDDVASINTSDSLAEIRKKFHVPNDVLIDYCSKEDR</sequence>
<dbReference type="AlphaFoldDB" id="A0AAV7G688"/>
<evidence type="ECO:0000313" key="3">
    <source>
        <dbReference type="Proteomes" id="UP000775213"/>
    </source>
</evidence>
<organism evidence="2 3">
    <name type="scientific">Dendrobium chrysotoxum</name>
    <name type="common">Orchid</name>
    <dbReference type="NCBI Taxonomy" id="161865"/>
    <lineage>
        <taxon>Eukaryota</taxon>
        <taxon>Viridiplantae</taxon>
        <taxon>Streptophyta</taxon>
        <taxon>Embryophyta</taxon>
        <taxon>Tracheophyta</taxon>
        <taxon>Spermatophyta</taxon>
        <taxon>Magnoliopsida</taxon>
        <taxon>Liliopsida</taxon>
        <taxon>Asparagales</taxon>
        <taxon>Orchidaceae</taxon>
        <taxon>Epidendroideae</taxon>
        <taxon>Malaxideae</taxon>
        <taxon>Dendrobiinae</taxon>
        <taxon>Dendrobium</taxon>
    </lineage>
</organism>
<name>A0AAV7G688_DENCH</name>
<feature type="compositionally biased region" description="Polar residues" evidence="1">
    <location>
        <begin position="19"/>
        <end position="29"/>
    </location>
</feature>
<evidence type="ECO:0000256" key="1">
    <source>
        <dbReference type="SAM" id="MobiDB-lite"/>
    </source>
</evidence>
<comment type="caution">
    <text evidence="2">The sequence shown here is derived from an EMBL/GenBank/DDBJ whole genome shotgun (WGS) entry which is preliminary data.</text>
</comment>
<proteinExistence type="predicted"/>